<feature type="signal peptide" evidence="1">
    <location>
        <begin position="1"/>
        <end position="20"/>
    </location>
</feature>
<evidence type="ECO:0000313" key="3">
    <source>
        <dbReference type="Proteomes" id="UP000467214"/>
    </source>
</evidence>
<accession>A0A845BS76</accession>
<dbReference type="EMBL" id="WSSB01000018">
    <property type="protein sequence ID" value="MXR38250.1"/>
    <property type="molecule type" value="Genomic_DNA"/>
</dbReference>
<protein>
    <submittedName>
        <fullName evidence="2">ABC transporter substrate-binding protein</fullName>
    </submittedName>
</protein>
<dbReference type="Proteomes" id="UP000467214">
    <property type="component" value="Unassembled WGS sequence"/>
</dbReference>
<gene>
    <name evidence="2" type="ORF">GQF02_14845</name>
</gene>
<proteinExistence type="predicted"/>
<dbReference type="AlphaFoldDB" id="A0A845BS76"/>
<keyword evidence="1" id="KW-0732">Signal</keyword>
<dbReference type="InterPro" id="IPR008869">
    <property type="entry name" value="MlaC/ttg2D"/>
</dbReference>
<sequence length="207" mass="22773">MKKLLLTTLFLLGLSTQAIAADTPLALIQDTSAQVLELLKKDDGKNTARIRTQVETFVIPKFDFTRMTALAVGRGWRDATPEQKDALAREFQTMLVRTYSGTMTRFKNASVNIKPNVTLNNEGREATVKSEITTGSNNGNGSKPVNVDYVLYKTAQGWKVFNVSVEGASLVTVYRNQFSDEIRKNGLDGLIRALQDKNAKLARGASA</sequence>
<comment type="caution">
    <text evidence="2">The sequence shown here is derived from an EMBL/GenBank/DDBJ whole genome shotgun (WGS) entry which is preliminary data.</text>
</comment>
<dbReference type="PIRSF" id="PIRSF004649">
    <property type="entry name" value="MlaC"/>
    <property type="match status" value="1"/>
</dbReference>
<dbReference type="PANTHER" id="PTHR36573">
    <property type="entry name" value="INTERMEMBRANE PHOSPHOLIPID TRANSPORT SYSTEM BINDING PROTEIN MLAC"/>
    <property type="match status" value="1"/>
</dbReference>
<keyword evidence="3" id="KW-1185">Reference proteome</keyword>
<organism evidence="2 3">
    <name type="scientific">Craterilacuibacter sinensis</name>
    <dbReference type="NCBI Taxonomy" id="2686017"/>
    <lineage>
        <taxon>Bacteria</taxon>
        <taxon>Pseudomonadati</taxon>
        <taxon>Pseudomonadota</taxon>
        <taxon>Betaproteobacteria</taxon>
        <taxon>Neisseriales</taxon>
        <taxon>Neisseriaceae</taxon>
        <taxon>Craterilacuibacter</taxon>
    </lineage>
</organism>
<evidence type="ECO:0000313" key="2">
    <source>
        <dbReference type="EMBL" id="MXR38250.1"/>
    </source>
</evidence>
<dbReference type="Gene3D" id="3.10.450.710">
    <property type="entry name" value="Tgt2/MlaC"/>
    <property type="match status" value="1"/>
</dbReference>
<dbReference type="InterPro" id="IPR042245">
    <property type="entry name" value="Tgt2/MlaC_sf"/>
</dbReference>
<feature type="chain" id="PRO_5032966860" evidence="1">
    <location>
        <begin position="21"/>
        <end position="207"/>
    </location>
</feature>
<dbReference type="Pfam" id="PF05494">
    <property type="entry name" value="MlaC"/>
    <property type="match status" value="1"/>
</dbReference>
<dbReference type="RefSeq" id="WP_124735121.1">
    <property type="nucleotide sequence ID" value="NZ_WSSB01000018.1"/>
</dbReference>
<reference evidence="2 3" key="1">
    <citation type="submission" date="2019-12" db="EMBL/GenBank/DDBJ databases">
        <title>Neisseriaceae gen. nov. sp. Genome sequencing and assembly.</title>
        <authorList>
            <person name="Liu Z."/>
            <person name="Li A."/>
        </authorList>
    </citation>
    <scope>NUCLEOTIDE SEQUENCE [LARGE SCALE GENOMIC DNA]</scope>
    <source>
        <strain evidence="2 3">B2N2-7</strain>
    </source>
</reference>
<dbReference type="PANTHER" id="PTHR36573:SF1">
    <property type="entry name" value="INTERMEMBRANE PHOSPHOLIPID TRANSPORT SYSTEM BINDING PROTEIN MLAC"/>
    <property type="match status" value="1"/>
</dbReference>
<evidence type="ECO:0000256" key="1">
    <source>
        <dbReference type="SAM" id="SignalP"/>
    </source>
</evidence>
<name>A0A845BS76_9NEIS</name>